<dbReference type="Proteomes" id="UP000284706">
    <property type="component" value="Unassembled WGS sequence"/>
</dbReference>
<sequence>MDVPIRSSAALLEKYQQYHAIRLGAGQRCANFSFVEACQGFVVGALLSFECSRAAFEGEGYVSSPWRAISTPIDASTESYGSNAKLQLALKQLLLERTSIEMQFHKSFIAFVLAAVLSAHALPVSGRVPLSRLAVMDQAPAMALAVDVPLKLVGTAQVPVMVLAVAASWKLVATVRVLATTLTTGVTWRLAAMVQALVTDMLAAMDQAPATTPTMGVAWRLAVMALDPATTLTTGAIWKPADMVPVLATDANWMLAVMAPVLVTTPTMDVA</sequence>
<dbReference type="EMBL" id="NHYE01001430">
    <property type="protein sequence ID" value="PPQ95297.1"/>
    <property type="molecule type" value="Genomic_DNA"/>
</dbReference>
<dbReference type="OrthoDB" id="10572530at2759"/>
<name>A0A409XX03_9AGAR</name>
<organism evidence="1 2">
    <name type="scientific">Gymnopilus dilepis</name>
    <dbReference type="NCBI Taxonomy" id="231916"/>
    <lineage>
        <taxon>Eukaryota</taxon>
        <taxon>Fungi</taxon>
        <taxon>Dikarya</taxon>
        <taxon>Basidiomycota</taxon>
        <taxon>Agaricomycotina</taxon>
        <taxon>Agaricomycetes</taxon>
        <taxon>Agaricomycetidae</taxon>
        <taxon>Agaricales</taxon>
        <taxon>Agaricineae</taxon>
        <taxon>Hymenogastraceae</taxon>
        <taxon>Gymnopilus</taxon>
    </lineage>
</organism>
<proteinExistence type="predicted"/>
<keyword evidence="2" id="KW-1185">Reference proteome</keyword>
<evidence type="ECO:0000313" key="1">
    <source>
        <dbReference type="EMBL" id="PPQ95297.1"/>
    </source>
</evidence>
<dbReference type="InParanoid" id="A0A409XX03"/>
<gene>
    <name evidence="1" type="ORF">CVT26_014871</name>
</gene>
<evidence type="ECO:0000313" key="2">
    <source>
        <dbReference type="Proteomes" id="UP000284706"/>
    </source>
</evidence>
<protein>
    <submittedName>
        <fullName evidence="1">Uncharacterized protein</fullName>
    </submittedName>
</protein>
<reference evidence="1 2" key="1">
    <citation type="journal article" date="2018" name="Evol. Lett.">
        <title>Horizontal gene cluster transfer increased hallucinogenic mushroom diversity.</title>
        <authorList>
            <person name="Reynolds H.T."/>
            <person name="Vijayakumar V."/>
            <person name="Gluck-Thaler E."/>
            <person name="Korotkin H.B."/>
            <person name="Matheny P.B."/>
            <person name="Slot J.C."/>
        </authorList>
    </citation>
    <scope>NUCLEOTIDE SEQUENCE [LARGE SCALE GENOMIC DNA]</scope>
    <source>
        <strain evidence="1 2">SRW20</strain>
    </source>
</reference>
<comment type="caution">
    <text evidence="1">The sequence shown here is derived from an EMBL/GenBank/DDBJ whole genome shotgun (WGS) entry which is preliminary data.</text>
</comment>
<dbReference type="AlphaFoldDB" id="A0A409XX03"/>
<accession>A0A409XX03</accession>